<evidence type="ECO:0000313" key="1">
    <source>
        <dbReference type="EMBL" id="RHW22779.1"/>
    </source>
</evidence>
<comment type="caution">
    <text evidence="1">The sequence shown here is derived from an EMBL/GenBank/DDBJ whole genome shotgun (WGS) entry which is preliminary data.</text>
</comment>
<reference evidence="1 2" key="1">
    <citation type="submission" date="2018-09" db="EMBL/GenBank/DDBJ databases">
        <title>Genome sequencing of Nocardioides immobilis CCTCC AB 2017083 for comparison to Nocardioides silvaticus.</title>
        <authorList>
            <person name="Li C."/>
            <person name="Wang G."/>
        </authorList>
    </citation>
    <scope>NUCLEOTIDE SEQUENCE [LARGE SCALE GENOMIC DNA]</scope>
    <source>
        <strain evidence="1 2">CCTCC AB 2017083</strain>
    </source>
</reference>
<accession>A0A417XRV3</accession>
<dbReference type="RefSeq" id="WP_118929182.1">
    <property type="nucleotide sequence ID" value="NZ_QXGH01000057.1"/>
</dbReference>
<dbReference type="Proteomes" id="UP000283644">
    <property type="component" value="Unassembled WGS sequence"/>
</dbReference>
<protein>
    <submittedName>
        <fullName evidence="1">Uncharacterized protein</fullName>
    </submittedName>
</protein>
<gene>
    <name evidence="1" type="ORF">D0Z08_31205</name>
</gene>
<dbReference type="AlphaFoldDB" id="A0A417XRV3"/>
<name>A0A417XRV3_9ACTN</name>
<proteinExistence type="predicted"/>
<dbReference type="EMBL" id="QXGH01000057">
    <property type="protein sequence ID" value="RHW22779.1"/>
    <property type="molecule type" value="Genomic_DNA"/>
</dbReference>
<organism evidence="1 2">
    <name type="scientific">Nocardioides immobilis</name>
    <dbReference type="NCBI Taxonomy" id="2049295"/>
    <lineage>
        <taxon>Bacteria</taxon>
        <taxon>Bacillati</taxon>
        <taxon>Actinomycetota</taxon>
        <taxon>Actinomycetes</taxon>
        <taxon>Propionibacteriales</taxon>
        <taxon>Nocardioidaceae</taxon>
        <taxon>Nocardioides</taxon>
    </lineage>
</organism>
<keyword evidence="2" id="KW-1185">Reference proteome</keyword>
<dbReference type="OrthoDB" id="6225685at2"/>
<sequence>MTDYTRAVYNYLRTLGDVGDEVRTAIHPYLMTKFDLTSEEAHSARAQAMRDLKSRGMVERLNTRGPYVKILTEFYPDPWKDPDGKYVESGLESVD</sequence>
<evidence type="ECO:0000313" key="2">
    <source>
        <dbReference type="Proteomes" id="UP000283644"/>
    </source>
</evidence>